<dbReference type="GO" id="GO:0050661">
    <property type="term" value="F:NADP binding"/>
    <property type="evidence" value="ECO:0007669"/>
    <property type="project" value="TreeGrafter"/>
</dbReference>
<dbReference type="Gene3D" id="3.40.50.720">
    <property type="entry name" value="NAD(P)-binding Rossmann-like Domain"/>
    <property type="match status" value="1"/>
</dbReference>
<dbReference type="GO" id="GO:0019632">
    <property type="term" value="P:shikimate metabolic process"/>
    <property type="evidence" value="ECO:0007669"/>
    <property type="project" value="TreeGrafter"/>
</dbReference>
<evidence type="ECO:0000259" key="5">
    <source>
        <dbReference type="Pfam" id="PF08501"/>
    </source>
</evidence>
<dbReference type="Pfam" id="PF08501">
    <property type="entry name" value="Shikimate_dh_N"/>
    <property type="match status" value="1"/>
</dbReference>
<dbReference type="InterPro" id="IPR022893">
    <property type="entry name" value="Shikimate_DH_fam"/>
</dbReference>
<feature type="binding site" evidence="4">
    <location>
        <position position="113"/>
    </location>
    <ligand>
        <name>shikimate</name>
        <dbReference type="ChEBI" id="CHEBI:36208"/>
    </ligand>
</feature>
<dbReference type="EMBL" id="LN899819">
    <property type="protein sequence ID" value="CUV11976.1"/>
    <property type="molecule type" value="Genomic_DNA"/>
</dbReference>
<dbReference type="InterPro" id="IPR046346">
    <property type="entry name" value="Aminoacid_DH-like_N_sf"/>
</dbReference>
<dbReference type="HAMAP" id="MF_00222">
    <property type="entry name" value="Shikimate_DH_AroE"/>
    <property type="match status" value="1"/>
</dbReference>
<dbReference type="GO" id="GO:0009423">
    <property type="term" value="P:chorismate biosynthetic process"/>
    <property type="evidence" value="ECO:0007669"/>
    <property type="project" value="UniProtKB-UniRule"/>
</dbReference>
<feature type="binding site" evidence="4">
    <location>
        <position position="73"/>
    </location>
    <ligand>
        <name>shikimate</name>
        <dbReference type="ChEBI" id="CHEBI:36208"/>
    </ligand>
</feature>
<dbReference type="CDD" id="cd01065">
    <property type="entry name" value="NAD_bind_Shikimate_DH"/>
    <property type="match status" value="1"/>
</dbReference>
<feature type="binding site" evidence="4">
    <location>
        <position position="231"/>
    </location>
    <ligand>
        <name>shikimate</name>
        <dbReference type="ChEBI" id="CHEBI:36208"/>
    </ligand>
</feature>
<feature type="domain" description="Shikimate dehydrogenase substrate binding N-terminal" evidence="5">
    <location>
        <begin position="13"/>
        <end position="100"/>
    </location>
</feature>
<dbReference type="EC" id="1.1.1.25" evidence="4"/>
<feature type="active site" description="Proton acceptor" evidence="4">
    <location>
        <position position="77"/>
    </location>
</feature>
<comment type="pathway">
    <text evidence="1 4">Metabolic intermediate biosynthesis; chorismate biosynthesis; chorismate from D-erythrose 4-phosphate and phosphoenolpyruvate: step 4/7.</text>
</comment>
<comment type="catalytic activity">
    <reaction evidence="4">
        <text>shikimate + NADP(+) = 3-dehydroshikimate + NADPH + H(+)</text>
        <dbReference type="Rhea" id="RHEA:17737"/>
        <dbReference type="ChEBI" id="CHEBI:15378"/>
        <dbReference type="ChEBI" id="CHEBI:16630"/>
        <dbReference type="ChEBI" id="CHEBI:36208"/>
        <dbReference type="ChEBI" id="CHEBI:57783"/>
        <dbReference type="ChEBI" id="CHEBI:58349"/>
        <dbReference type="EC" id="1.1.1.25"/>
    </reaction>
</comment>
<keyword evidence="4" id="KW-0521">NADP</keyword>
<evidence type="ECO:0000256" key="3">
    <source>
        <dbReference type="ARBA" id="ARBA00023141"/>
    </source>
</evidence>
<keyword evidence="3 4" id="KW-0057">Aromatic amino acid biosynthesis</keyword>
<dbReference type="NCBIfam" id="NF009201">
    <property type="entry name" value="PRK12549.1"/>
    <property type="match status" value="1"/>
</dbReference>
<organism evidence="6">
    <name type="scientific">Ralstonia solanacearum</name>
    <name type="common">Pseudomonas solanacearum</name>
    <dbReference type="NCBI Taxonomy" id="305"/>
    <lineage>
        <taxon>Bacteria</taxon>
        <taxon>Pseudomonadati</taxon>
        <taxon>Pseudomonadota</taxon>
        <taxon>Betaproteobacteria</taxon>
        <taxon>Burkholderiales</taxon>
        <taxon>Burkholderiaceae</taxon>
        <taxon>Ralstonia</taxon>
        <taxon>Ralstonia solanacearum species complex</taxon>
    </lineage>
</organism>
<reference evidence="6" key="1">
    <citation type="submission" date="2015-10" db="EMBL/GenBank/DDBJ databases">
        <authorList>
            <person name="Gilbert D.G."/>
        </authorList>
    </citation>
    <scope>NUCLEOTIDE SEQUENCE</scope>
    <source>
        <strain evidence="6">Phyl III-seqv23</strain>
    </source>
</reference>
<feature type="binding site" evidence="4">
    <location>
        <position position="98"/>
    </location>
    <ligand>
        <name>shikimate</name>
        <dbReference type="ChEBI" id="CHEBI:36208"/>
    </ligand>
</feature>
<dbReference type="GO" id="GO:0005829">
    <property type="term" value="C:cytosol"/>
    <property type="evidence" value="ECO:0007669"/>
    <property type="project" value="TreeGrafter"/>
</dbReference>
<protein>
    <recommendedName>
        <fullName evidence="4">Shikimate dehydrogenase (NADP(+))</fullName>
        <shortName evidence="4">SDH</shortName>
        <ecNumber evidence="4">1.1.1.25</ecNumber>
    </recommendedName>
</protein>
<comment type="subunit">
    <text evidence="4">Homodimer.</text>
</comment>
<feature type="binding site" evidence="4">
    <location>
        <position position="259"/>
    </location>
    <ligand>
        <name>shikimate</name>
        <dbReference type="ChEBI" id="CHEBI:36208"/>
    </ligand>
</feature>
<evidence type="ECO:0000256" key="4">
    <source>
        <dbReference type="HAMAP-Rule" id="MF_00222"/>
    </source>
</evidence>
<accession>A0A0S4TPK3</accession>
<dbReference type="Gene3D" id="3.40.50.10860">
    <property type="entry name" value="Leucine Dehydrogenase, chain A, domain 1"/>
    <property type="match status" value="1"/>
</dbReference>
<feature type="binding site" evidence="4">
    <location>
        <position position="89"/>
    </location>
    <ligand>
        <name>NADP(+)</name>
        <dbReference type="ChEBI" id="CHEBI:58349"/>
    </ligand>
</feature>
<evidence type="ECO:0000313" key="6">
    <source>
        <dbReference type="EMBL" id="CUV11976.1"/>
    </source>
</evidence>
<dbReference type="InterPro" id="IPR013708">
    <property type="entry name" value="Shikimate_DH-bd_N"/>
</dbReference>
<feature type="binding site" evidence="4">
    <location>
        <begin position="21"/>
        <end position="23"/>
    </location>
    <ligand>
        <name>shikimate</name>
        <dbReference type="ChEBI" id="CHEBI:36208"/>
    </ligand>
</feature>
<name>A0A0S4TPK3_RALSL</name>
<comment type="similarity">
    <text evidence="4">Belongs to the shikimate dehydrogenase family.</text>
</comment>
<feature type="binding site" evidence="4">
    <location>
        <position position="229"/>
    </location>
    <ligand>
        <name>NADP(+)</name>
        <dbReference type="ChEBI" id="CHEBI:58349"/>
    </ligand>
</feature>
<comment type="function">
    <text evidence="4">Involved in the biosynthesis of the chorismate, which leads to the biosynthesis of aromatic amino acids. Catalyzes the reversible NADPH linked reduction of 3-dehydroshikimate (DHSA) to yield shikimate (SA).</text>
</comment>
<dbReference type="AlphaFoldDB" id="A0A0S4TPK3"/>
<evidence type="ECO:0000256" key="1">
    <source>
        <dbReference type="ARBA" id="ARBA00004871"/>
    </source>
</evidence>
<dbReference type="SUPFAM" id="SSF51735">
    <property type="entry name" value="NAD(P)-binding Rossmann-fold domains"/>
    <property type="match status" value="1"/>
</dbReference>
<dbReference type="GO" id="GO:0009073">
    <property type="term" value="P:aromatic amino acid family biosynthetic process"/>
    <property type="evidence" value="ECO:0007669"/>
    <property type="project" value="UniProtKB-KW"/>
</dbReference>
<dbReference type="GO" id="GO:0008652">
    <property type="term" value="P:amino acid biosynthetic process"/>
    <property type="evidence" value="ECO:0007669"/>
    <property type="project" value="UniProtKB-KW"/>
</dbReference>
<feature type="binding site" evidence="4">
    <location>
        <position position="252"/>
    </location>
    <ligand>
        <name>NADP(+)</name>
        <dbReference type="ChEBI" id="CHEBI:58349"/>
    </ligand>
</feature>
<feature type="binding site" evidence="4">
    <location>
        <begin position="137"/>
        <end position="141"/>
    </location>
    <ligand>
        <name>NADP(+)</name>
        <dbReference type="ChEBI" id="CHEBI:58349"/>
    </ligand>
</feature>
<dbReference type="InterPro" id="IPR036291">
    <property type="entry name" value="NAD(P)-bd_dom_sf"/>
</dbReference>
<keyword evidence="2 4" id="KW-0560">Oxidoreductase</keyword>
<dbReference type="PANTHER" id="PTHR21089:SF1">
    <property type="entry name" value="BIFUNCTIONAL 3-DEHYDROQUINATE DEHYDRATASE_SHIKIMATE DEHYDROGENASE, CHLOROPLASTIC"/>
    <property type="match status" value="1"/>
</dbReference>
<sequence>MHDDLRPSLLAGLIGAGIQRSLSPAMHQQEGDAQGLRYVYKRIDLEALGLTPDALPELLTAAERFGFAGLNITHPCKQRVLQYLDDLSDDARALGAVNTVVFDNGRRIGHNTDWWGFAESFKRGLPGAPMGPVVQLGAGGAGAAVAHAVLTLGAQSLTLFDVAPERARQLAASLCGRFGPGRAQAGTDLAAAMAAADGLVHATPTGMAGHPGLPLPPDLLQSRHWVAEIVYFPLETELLRHARARGCRTLDGGGMAVFQAVGAFELFTGIAPNAHRMLAHFAALQDAEATAHAGATDPHGVARPGIGLAAVALGR</sequence>
<keyword evidence="4" id="KW-0028">Amino-acid biosynthesis</keyword>
<dbReference type="GO" id="GO:0004764">
    <property type="term" value="F:shikimate 3-dehydrogenase (NADP+) activity"/>
    <property type="evidence" value="ECO:0007669"/>
    <property type="project" value="UniProtKB-UniRule"/>
</dbReference>
<dbReference type="PANTHER" id="PTHR21089">
    <property type="entry name" value="SHIKIMATE DEHYDROGENASE"/>
    <property type="match status" value="1"/>
</dbReference>
<proteinExistence type="inferred from homology"/>
<dbReference type="SUPFAM" id="SSF53223">
    <property type="entry name" value="Aminoacid dehydrogenase-like, N-terminal domain"/>
    <property type="match status" value="1"/>
</dbReference>
<dbReference type="UniPathway" id="UPA00053">
    <property type="reaction ID" value="UER00087"/>
</dbReference>
<evidence type="ECO:0000256" key="2">
    <source>
        <dbReference type="ARBA" id="ARBA00023002"/>
    </source>
</evidence>
<comment type="caution">
    <text evidence="4">Lacks conserved residue(s) required for the propagation of feature annotation.</text>
</comment>
<gene>
    <name evidence="4 6" type="primary">aroE</name>
    <name evidence="6" type="ORF">RUN39_v1_280029</name>
</gene>